<dbReference type="EMBL" id="OW240920">
    <property type="protein sequence ID" value="CAH2316330.1"/>
    <property type="molecule type" value="Genomic_DNA"/>
</dbReference>
<evidence type="ECO:0000256" key="1">
    <source>
        <dbReference type="SAM" id="MobiDB-lite"/>
    </source>
</evidence>
<feature type="domain" description="DUF4685" evidence="2">
    <location>
        <begin position="274"/>
        <end position="360"/>
    </location>
</feature>
<feature type="region of interest" description="Disordered" evidence="1">
    <location>
        <begin position="146"/>
        <end position="246"/>
    </location>
</feature>
<proteinExistence type="predicted"/>
<keyword evidence="4" id="KW-1185">Reference proteome</keyword>
<dbReference type="Pfam" id="PF15737">
    <property type="entry name" value="DUF4685"/>
    <property type="match status" value="1"/>
</dbReference>
<feature type="compositionally biased region" description="Polar residues" evidence="1">
    <location>
        <begin position="801"/>
        <end position="818"/>
    </location>
</feature>
<feature type="compositionally biased region" description="Polar residues" evidence="1">
    <location>
        <begin position="177"/>
        <end position="194"/>
    </location>
</feature>
<evidence type="ECO:0000259" key="2">
    <source>
        <dbReference type="Pfam" id="PF15737"/>
    </source>
</evidence>
<organism evidence="3 4">
    <name type="scientific">Pelobates cultripes</name>
    <name type="common">Western spadefoot toad</name>
    <dbReference type="NCBI Taxonomy" id="61616"/>
    <lineage>
        <taxon>Eukaryota</taxon>
        <taxon>Metazoa</taxon>
        <taxon>Chordata</taxon>
        <taxon>Craniata</taxon>
        <taxon>Vertebrata</taxon>
        <taxon>Euteleostomi</taxon>
        <taxon>Amphibia</taxon>
        <taxon>Batrachia</taxon>
        <taxon>Anura</taxon>
        <taxon>Pelobatoidea</taxon>
        <taxon>Pelobatidae</taxon>
        <taxon>Pelobates</taxon>
    </lineage>
</organism>
<dbReference type="InterPro" id="IPR032756">
    <property type="entry name" value="DUF4685"/>
</dbReference>
<name>A0AAD1T2G7_PELCU</name>
<feature type="compositionally biased region" description="Polar residues" evidence="1">
    <location>
        <begin position="223"/>
        <end position="241"/>
    </location>
</feature>
<feature type="region of interest" description="Disordered" evidence="1">
    <location>
        <begin position="796"/>
        <end position="828"/>
    </location>
</feature>
<sequence length="828" mass="92794">MLTDVSGNNIKGLDGFYNELRRKYPNTFNLATDLGKGDRAIEKLPQLDNAGSHTSVGVPPKFPNPCPPQRWSPDSFLYKVQSQKTKFGKRQEEETSHSNGLSVIIQDKTVSVPSWRRRDYVGIHSQGSFRLPSLRTQVEQNKVELKSRLNTTKSENEPKSDHQSTSSRLNGIAKAESSVSTNNISDKDILQSQPRPSPIKSDPLGTIMKELLPNKPGRIINDQPRTNKNTYHNNVGSMSDSDSGKSACAPLKIFRPKSRSPHGPPASSDIIKKFSAKPKSTHGPLRANHGVTSETQVLTAKCVKQMEPRNISEKIYLGESRKSVSVSSKENIQPKLAAPRVRFEDESEQEAETRYKERCLLEKKEPSRNKMKDVESYPMYLQERVKKADISHITSQSPQYEKQQVMGNQTLNLPYRRQPFPPSVAKKVLIDIPTSGHPIKRSLRVEVSPPGKNIMDKPMSPRSQKETASLEGITMCFSRTDGQWKGQEEMVYRKSIEENRIHRSTSSMETIESGITEVSLESKLKRMEWGGSGSSISSGMPELSSVENHDTKLVHQAQGVHQSKNLQKGAGEMSFYSKMKKSLHVRMRLNSDTKKLSGSSQSEGSDFLELGSQHSSLLESDPELHHSSKDSRASRFTPTSPVLMKEKMLDNTTKQKKNIEITSRAGTDPPSPAKASFFHMKRMTSFLKKGRAKDYLVHVPTPPPQDSKPPLQRMANNTANKIKTENEHTKLSSEGAARLLTIHPDSSRVVELQRPKNGFRGLYLAKNSEHRDAEHRPPPSHIERILPRLSVMAQHLHAAPPSSSSTLRKPQFSSQTISGRPEEDLWEL</sequence>
<protein>
    <recommendedName>
        <fullName evidence="2">DUF4685 domain-containing protein</fullName>
    </recommendedName>
</protein>
<evidence type="ECO:0000313" key="3">
    <source>
        <dbReference type="EMBL" id="CAH2316330.1"/>
    </source>
</evidence>
<evidence type="ECO:0000313" key="4">
    <source>
        <dbReference type="Proteomes" id="UP001295444"/>
    </source>
</evidence>
<accession>A0AAD1T2G7</accession>
<feature type="compositionally biased region" description="Basic and acidic residues" evidence="1">
    <location>
        <begin position="622"/>
        <end position="633"/>
    </location>
</feature>
<gene>
    <name evidence="3" type="ORF">PECUL_23A020502</name>
</gene>
<dbReference type="AlphaFoldDB" id="A0AAD1T2G7"/>
<feature type="region of interest" description="Disordered" evidence="1">
    <location>
        <begin position="615"/>
        <end position="639"/>
    </location>
</feature>
<reference evidence="3" key="1">
    <citation type="submission" date="2022-03" db="EMBL/GenBank/DDBJ databases">
        <authorList>
            <person name="Alioto T."/>
            <person name="Alioto T."/>
            <person name="Gomez Garrido J."/>
        </authorList>
    </citation>
    <scope>NUCLEOTIDE SEQUENCE</scope>
</reference>
<dbReference type="Proteomes" id="UP001295444">
    <property type="component" value="Chromosome 09"/>
</dbReference>